<organism evidence="2 3">
    <name type="scientific">Actinoplanes siamensis</name>
    <dbReference type="NCBI Taxonomy" id="1223317"/>
    <lineage>
        <taxon>Bacteria</taxon>
        <taxon>Bacillati</taxon>
        <taxon>Actinomycetota</taxon>
        <taxon>Actinomycetes</taxon>
        <taxon>Micromonosporales</taxon>
        <taxon>Micromonosporaceae</taxon>
        <taxon>Actinoplanes</taxon>
    </lineage>
</organism>
<evidence type="ECO:0000313" key="2">
    <source>
        <dbReference type="EMBL" id="GIF05338.1"/>
    </source>
</evidence>
<evidence type="ECO:0000256" key="1">
    <source>
        <dbReference type="SAM" id="MobiDB-lite"/>
    </source>
</evidence>
<evidence type="ECO:0000313" key="3">
    <source>
        <dbReference type="Proteomes" id="UP000629619"/>
    </source>
</evidence>
<dbReference type="Proteomes" id="UP000629619">
    <property type="component" value="Unassembled WGS sequence"/>
</dbReference>
<dbReference type="EMBL" id="BOMW01000026">
    <property type="protein sequence ID" value="GIF05338.1"/>
    <property type="molecule type" value="Genomic_DNA"/>
</dbReference>
<accession>A0A919N6G6</accession>
<feature type="compositionally biased region" description="Low complexity" evidence="1">
    <location>
        <begin position="94"/>
        <end position="111"/>
    </location>
</feature>
<dbReference type="AlphaFoldDB" id="A0A919N6G6"/>
<sequence length="122" mass="13036">MDGHPHATDPDPVAAPHGTADTLLNELTERYQAERRESKGPLGLDEALARTGRLIPHTPAPAPLAIQFTGSGPRLGRWWTRSRPVSRPVGPGPAGCRAGAARFSPRGGPARRPSRSPRGRSR</sequence>
<feature type="region of interest" description="Disordered" evidence="1">
    <location>
        <begin position="55"/>
        <end position="122"/>
    </location>
</feature>
<name>A0A919N6G6_9ACTN</name>
<keyword evidence="3" id="KW-1185">Reference proteome</keyword>
<gene>
    <name evidence="2" type="ORF">Asi03nite_28760</name>
</gene>
<proteinExistence type="predicted"/>
<feature type="compositionally biased region" description="Basic residues" evidence="1">
    <location>
        <begin position="112"/>
        <end position="122"/>
    </location>
</feature>
<comment type="caution">
    <text evidence="2">The sequence shown here is derived from an EMBL/GenBank/DDBJ whole genome shotgun (WGS) entry which is preliminary data.</text>
</comment>
<reference evidence="2" key="1">
    <citation type="submission" date="2021-01" db="EMBL/GenBank/DDBJ databases">
        <title>Whole genome shotgun sequence of Actinoplanes siamensis NBRC 109076.</title>
        <authorList>
            <person name="Komaki H."/>
            <person name="Tamura T."/>
        </authorList>
    </citation>
    <scope>NUCLEOTIDE SEQUENCE</scope>
    <source>
        <strain evidence="2">NBRC 109076</strain>
    </source>
</reference>
<protein>
    <submittedName>
        <fullName evidence="2">Uncharacterized protein</fullName>
    </submittedName>
</protein>